<dbReference type="SMART" id="SM00271">
    <property type="entry name" value="DnaJ"/>
    <property type="match status" value="1"/>
</dbReference>
<dbReference type="Proteomes" id="UP000199494">
    <property type="component" value="Unassembled WGS sequence"/>
</dbReference>
<evidence type="ECO:0000313" key="4">
    <source>
        <dbReference type="EMBL" id="SDD51411.1"/>
    </source>
</evidence>
<dbReference type="AlphaFoldDB" id="A0A1G6VD17"/>
<reference evidence="4 5" key="1">
    <citation type="submission" date="2016-10" db="EMBL/GenBank/DDBJ databases">
        <authorList>
            <person name="de Groot N.N."/>
        </authorList>
    </citation>
    <scope>NUCLEOTIDE SEQUENCE [LARGE SCALE GENOMIC DNA]</scope>
    <source>
        <strain evidence="4 5">CGMCC 4.5506</strain>
    </source>
</reference>
<sequence>MAWHAILCALPGAEVSVHDVDYYELLGVRQDATPSEIKSAYRALARSMHPDTGGTAGTFRLLRDAYETLNDPARRAEYDRATAPDERAGSVTTTMWPPPRGFARRRPRRFGEEPGFVPSAPRVDVTSVPWWHEVDAIARVHYAHPGSPGHAPTVVAAGAVLLLVLPLLLFDFPLPLLLVWLSLLAGALAAAVLLGRRHLATLHTVRAFRSEFGGRTVFGRPGSDDDQIGERLTADLLSRYLTRLPGVRIFHGLAWPDSVFADIDHAVLCGRRLVLVESKLWLPGHYSTGEDGELLRNGRRFLGGGSRLRESVAEIQALLPGVEVRGALVLYPSRSGELSAESEPEDDVPPMTPEQFVGEIGEWLSVEPSTVDRNVFRIVLGQVIQPG</sequence>
<keyword evidence="5" id="KW-1185">Reference proteome</keyword>
<dbReference type="InterPro" id="IPR001623">
    <property type="entry name" value="DnaJ_domain"/>
</dbReference>
<name>A0A1G6VD17_9PSEU</name>
<dbReference type="Gene3D" id="1.10.287.110">
    <property type="entry name" value="DnaJ domain"/>
    <property type="match status" value="1"/>
</dbReference>
<dbReference type="InterPro" id="IPR018253">
    <property type="entry name" value="DnaJ_domain_CS"/>
</dbReference>
<dbReference type="GO" id="GO:0005737">
    <property type="term" value="C:cytoplasm"/>
    <property type="evidence" value="ECO:0007669"/>
    <property type="project" value="TreeGrafter"/>
</dbReference>
<evidence type="ECO:0000313" key="5">
    <source>
        <dbReference type="Proteomes" id="UP000199494"/>
    </source>
</evidence>
<dbReference type="CDD" id="cd06257">
    <property type="entry name" value="DnaJ"/>
    <property type="match status" value="1"/>
</dbReference>
<feature type="transmembrane region" description="Helical" evidence="2">
    <location>
        <begin position="151"/>
        <end position="170"/>
    </location>
</feature>
<dbReference type="Pfam" id="PF00226">
    <property type="entry name" value="DnaJ"/>
    <property type="match status" value="1"/>
</dbReference>
<evidence type="ECO:0000256" key="2">
    <source>
        <dbReference type="SAM" id="Phobius"/>
    </source>
</evidence>
<dbReference type="PROSITE" id="PS00636">
    <property type="entry name" value="DNAJ_1"/>
    <property type="match status" value="1"/>
</dbReference>
<keyword evidence="2" id="KW-0472">Membrane</keyword>
<gene>
    <name evidence="4" type="ORF">SAMN05421630_109181</name>
</gene>
<dbReference type="InterPro" id="IPR011528">
    <property type="entry name" value="NERD"/>
</dbReference>
<evidence type="ECO:0000256" key="1">
    <source>
        <dbReference type="SAM" id="MobiDB-lite"/>
    </source>
</evidence>
<dbReference type="SUPFAM" id="SSF46565">
    <property type="entry name" value="Chaperone J-domain"/>
    <property type="match status" value="1"/>
</dbReference>
<keyword evidence="2" id="KW-1133">Transmembrane helix</keyword>
<dbReference type="InterPro" id="IPR036869">
    <property type="entry name" value="J_dom_sf"/>
</dbReference>
<accession>A0A1G6VD17</accession>
<dbReference type="GO" id="GO:0042026">
    <property type="term" value="P:protein refolding"/>
    <property type="evidence" value="ECO:0007669"/>
    <property type="project" value="TreeGrafter"/>
</dbReference>
<organism evidence="4 5">
    <name type="scientific">Prauserella marina</name>
    <dbReference type="NCBI Taxonomy" id="530584"/>
    <lineage>
        <taxon>Bacteria</taxon>
        <taxon>Bacillati</taxon>
        <taxon>Actinomycetota</taxon>
        <taxon>Actinomycetes</taxon>
        <taxon>Pseudonocardiales</taxon>
        <taxon>Pseudonocardiaceae</taxon>
        <taxon>Prauserella</taxon>
    </lineage>
</organism>
<dbReference type="PROSITE" id="PS50076">
    <property type="entry name" value="DNAJ_2"/>
    <property type="match status" value="1"/>
</dbReference>
<dbReference type="EMBL" id="FMZE01000009">
    <property type="protein sequence ID" value="SDD51411.1"/>
    <property type="molecule type" value="Genomic_DNA"/>
</dbReference>
<dbReference type="PANTHER" id="PTHR43096">
    <property type="entry name" value="DNAJ HOMOLOG 1, MITOCHONDRIAL-RELATED"/>
    <property type="match status" value="1"/>
</dbReference>
<keyword evidence="2" id="KW-0812">Transmembrane</keyword>
<feature type="compositionally biased region" description="Basic and acidic residues" evidence="1">
    <location>
        <begin position="79"/>
        <end position="88"/>
    </location>
</feature>
<dbReference type="PRINTS" id="PR00625">
    <property type="entry name" value="JDOMAIN"/>
</dbReference>
<dbReference type="GO" id="GO:0051082">
    <property type="term" value="F:unfolded protein binding"/>
    <property type="evidence" value="ECO:0007669"/>
    <property type="project" value="TreeGrafter"/>
</dbReference>
<proteinExistence type="predicted"/>
<feature type="region of interest" description="Disordered" evidence="1">
    <location>
        <begin position="79"/>
        <end position="104"/>
    </location>
</feature>
<feature type="domain" description="J" evidence="3">
    <location>
        <begin position="21"/>
        <end position="82"/>
    </location>
</feature>
<dbReference type="PANTHER" id="PTHR43096:SF58">
    <property type="entry name" value="CHAPERONE DNAJ-DOMAIN SUPERFAMILY PROTEIN"/>
    <property type="match status" value="1"/>
</dbReference>
<feature type="transmembrane region" description="Helical" evidence="2">
    <location>
        <begin position="176"/>
        <end position="194"/>
    </location>
</feature>
<dbReference type="Pfam" id="PF08378">
    <property type="entry name" value="NERD"/>
    <property type="match status" value="1"/>
</dbReference>
<evidence type="ECO:0000259" key="3">
    <source>
        <dbReference type="PROSITE" id="PS50076"/>
    </source>
</evidence>
<protein>
    <submittedName>
        <fullName evidence="4">Nuclease-related domain-containing protein</fullName>
    </submittedName>
</protein>
<dbReference type="STRING" id="530584.SAMN05421630_109181"/>